<gene>
    <name evidence="3" type="ORF">RW095_40550</name>
</gene>
<dbReference type="Gene3D" id="3.40.50.300">
    <property type="entry name" value="P-loop containing nucleotide triphosphate hydrolases"/>
    <property type="match status" value="1"/>
</dbReference>
<name>A0ABZ0EQU4_9BURK</name>
<dbReference type="SMART" id="SM00382">
    <property type="entry name" value="AAA"/>
    <property type="match status" value="1"/>
</dbReference>
<dbReference type="Proteomes" id="UP001302652">
    <property type="component" value="Chromosome 1"/>
</dbReference>
<dbReference type="InterPro" id="IPR003593">
    <property type="entry name" value="AAA+_ATPase"/>
</dbReference>
<dbReference type="InterPro" id="IPR027417">
    <property type="entry name" value="P-loop_NTPase"/>
</dbReference>
<feature type="domain" description="Toprim" evidence="2">
    <location>
        <begin position="194"/>
        <end position="288"/>
    </location>
</feature>
<organism evidence="3 4">
    <name type="scientific">Paraburkholderia kirstenboschensis</name>
    <dbReference type="NCBI Taxonomy" id="1245436"/>
    <lineage>
        <taxon>Bacteria</taxon>
        <taxon>Pseudomonadati</taxon>
        <taxon>Pseudomonadota</taxon>
        <taxon>Betaproteobacteria</taxon>
        <taxon>Burkholderiales</taxon>
        <taxon>Burkholderiaceae</taxon>
        <taxon>Paraburkholderia</taxon>
    </lineage>
</organism>
<proteinExistence type="predicted"/>
<dbReference type="RefSeq" id="WP_317021166.1">
    <property type="nucleotide sequence ID" value="NZ_CP136513.1"/>
</dbReference>
<protein>
    <submittedName>
        <fullName evidence="3">AAA family ATPase</fullName>
    </submittedName>
</protein>
<feature type="region of interest" description="Disordered" evidence="1">
    <location>
        <begin position="701"/>
        <end position="723"/>
    </location>
</feature>
<reference evidence="3 4" key="1">
    <citation type="submission" date="2023-10" db="EMBL/GenBank/DDBJ databases">
        <title>Surface-active antibiotics is a multifunctional adaptation for post-fire microbes.</title>
        <authorList>
            <person name="Liu M.D."/>
            <person name="Du Y."/>
            <person name="Koupaei S.K."/>
            <person name="Kim N.R."/>
            <person name="Zhang W."/>
            <person name="Traxler M.F."/>
        </authorList>
    </citation>
    <scope>NUCLEOTIDE SEQUENCE [LARGE SCALE GENOMIC DNA]</scope>
    <source>
        <strain evidence="3 4">F3</strain>
    </source>
</reference>
<dbReference type="EMBL" id="CP136513">
    <property type="protein sequence ID" value="WOD18966.1"/>
    <property type="molecule type" value="Genomic_DNA"/>
</dbReference>
<dbReference type="InterPro" id="IPR034154">
    <property type="entry name" value="TOPRIM_DnaG/twinkle"/>
</dbReference>
<evidence type="ECO:0000259" key="2">
    <source>
        <dbReference type="PROSITE" id="PS50880"/>
    </source>
</evidence>
<sequence length="723" mass="76650">MSDVINIESHFADALRAAGFAAPEIIADGKIHRFDGPEDKRGKKNAWYVLHGDGLGGGAFGDWKTGYQSTWSSKAESTLSPAEREAWRARLAEVRKAADDERKRMQSRAASKALAIWERALDATTANPYCQKKRIKPYGLKEFKDKHTLIVPIRNAAKALVNLQFIGADGTKRFLTGAEKTGCCYLFGRKRGDDRILIVEGYATGASLHEATGLPVAVAFDAGNLLAVAKALRASLPNARLVVCADDDSETDGNPGMVKATEAARAIGGMVAVPDFGPARPRGATDFNDLAALDGLAELRNCIDAATAPGGVAKPLPAARPTALLTRASDIVPEAIRWLWPDWLPEGKLTLLAGSPGTGKTTLALALSATVSRGGKWPDGTACNRTGDVLVWSGEDNPADTIVPRLMAAGADMDRIHIVTGSTDANGEIQPFDPSNDIPLLAERLSEMGGAAMLIVDPIVSAVSGDAHRVNDVRRNLQALVDMAAAYRCAVLGISHFAKGTKGSSPAERVIGSQAFVALARMVLVAGKDEAAERRILARAKSNIAPDDGGVSYTLELADADGIQASRVVWGDMIEGTAREILGDVEQQDDEERAGQDEAQDFLASLLSDGPKRARELKADADGAGFNWKMLQRAASKLGVEKRKIGMKEGWEWGLPKETRGEEDTKITALYTVSPSGVRVPFGSGKGLRAVDFPVSSEGDIAERVTPSGNSAGVAPGESEDAV</sequence>
<keyword evidence="4" id="KW-1185">Reference proteome</keyword>
<dbReference type="CDD" id="cd01029">
    <property type="entry name" value="TOPRIM_primases"/>
    <property type="match status" value="1"/>
</dbReference>
<evidence type="ECO:0000313" key="4">
    <source>
        <dbReference type="Proteomes" id="UP001302652"/>
    </source>
</evidence>
<dbReference type="Pfam" id="PF13362">
    <property type="entry name" value="Toprim_3"/>
    <property type="match status" value="1"/>
</dbReference>
<evidence type="ECO:0000313" key="3">
    <source>
        <dbReference type="EMBL" id="WOD18966.1"/>
    </source>
</evidence>
<accession>A0ABZ0EQU4</accession>
<dbReference type="InterPro" id="IPR006171">
    <property type="entry name" value="TOPRIM_dom"/>
</dbReference>
<dbReference type="Pfam" id="PF13481">
    <property type="entry name" value="AAA_25"/>
    <property type="match status" value="1"/>
</dbReference>
<evidence type="ECO:0000256" key="1">
    <source>
        <dbReference type="SAM" id="MobiDB-lite"/>
    </source>
</evidence>
<dbReference type="SUPFAM" id="SSF52540">
    <property type="entry name" value="P-loop containing nucleoside triphosphate hydrolases"/>
    <property type="match status" value="1"/>
</dbReference>
<dbReference type="PROSITE" id="PS50880">
    <property type="entry name" value="TOPRIM"/>
    <property type="match status" value="1"/>
</dbReference>
<dbReference type="SMART" id="SM00493">
    <property type="entry name" value="TOPRIM"/>
    <property type="match status" value="1"/>
</dbReference>